<gene>
    <name evidence="2" type="ORF">OSB52_15660</name>
</gene>
<name>A0A9X3D5V5_9ACTN</name>
<feature type="transmembrane region" description="Helical" evidence="1">
    <location>
        <begin position="20"/>
        <end position="39"/>
    </location>
</feature>
<dbReference type="Proteomes" id="UP001143347">
    <property type="component" value="Unassembled WGS sequence"/>
</dbReference>
<sequence>MADARDIPELPRALRAPEPVIIVGMVAWLVATVVVWIGGWGGDRTLAVCLVGLAVGVLGTTIVAIQRAAVRRGDRTAQQGLD</sequence>
<keyword evidence="1" id="KW-1133">Transmembrane helix</keyword>
<dbReference type="Pfam" id="PF10745">
    <property type="entry name" value="DUF2530"/>
    <property type="match status" value="1"/>
</dbReference>
<evidence type="ECO:0000313" key="3">
    <source>
        <dbReference type="Proteomes" id="UP001143347"/>
    </source>
</evidence>
<proteinExistence type="predicted"/>
<evidence type="ECO:0000256" key="1">
    <source>
        <dbReference type="SAM" id="Phobius"/>
    </source>
</evidence>
<organism evidence="2 3">
    <name type="scientific">Gordonia aquimaris</name>
    <dbReference type="NCBI Taxonomy" id="2984863"/>
    <lineage>
        <taxon>Bacteria</taxon>
        <taxon>Bacillati</taxon>
        <taxon>Actinomycetota</taxon>
        <taxon>Actinomycetes</taxon>
        <taxon>Mycobacteriales</taxon>
        <taxon>Gordoniaceae</taxon>
        <taxon>Gordonia</taxon>
    </lineage>
</organism>
<dbReference type="InterPro" id="IPR019681">
    <property type="entry name" value="DUF2530"/>
</dbReference>
<dbReference type="EMBL" id="JAPKFM010000017">
    <property type="protein sequence ID" value="MCX2965528.1"/>
    <property type="molecule type" value="Genomic_DNA"/>
</dbReference>
<dbReference type="AlphaFoldDB" id="A0A9X3D5V5"/>
<protein>
    <submittedName>
        <fullName evidence="2">DUF2530 domain-containing protein</fullName>
    </submittedName>
</protein>
<dbReference type="RefSeq" id="WP_266062635.1">
    <property type="nucleotide sequence ID" value="NZ_JAPKFM010000017.1"/>
</dbReference>
<feature type="transmembrane region" description="Helical" evidence="1">
    <location>
        <begin position="45"/>
        <end position="65"/>
    </location>
</feature>
<accession>A0A9X3D5V5</accession>
<comment type="caution">
    <text evidence="2">The sequence shown here is derived from an EMBL/GenBank/DDBJ whole genome shotgun (WGS) entry which is preliminary data.</text>
</comment>
<keyword evidence="3" id="KW-1185">Reference proteome</keyword>
<keyword evidence="1" id="KW-0812">Transmembrane</keyword>
<reference evidence="2" key="1">
    <citation type="submission" date="2022-10" db="EMBL/GenBank/DDBJ databases">
        <title>WGS of marine actinomycetes from Thailand.</title>
        <authorList>
            <person name="Thawai C."/>
        </authorList>
    </citation>
    <scope>NUCLEOTIDE SEQUENCE</scope>
    <source>
        <strain evidence="2">SW21</strain>
    </source>
</reference>
<keyword evidence="1" id="KW-0472">Membrane</keyword>
<evidence type="ECO:0000313" key="2">
    <source>
        <dbReference type="EMBL" id="MCX2965528.1"/>
    </source>
</evidence>